<evidence type="ECO:0000259" key="4">
    <source>
        <dbReference type="Pfam" id="PF13793"/>
    </source>
</evidence>
<evidence type="ECO:0000259" key="3">
    <source>
        <dbReference type="Pfam" id="PF00156"/>
    </source>
</evidence>
<dbReference type="InterPro" id="IPR029099">
    <property type="entry name" value="Pribosyltran_N"/>
</dbReference>
<comment type="caution">
    <text evidence="5">The sequence shown here is derived from an EMBL/GenBank/DDBJ whole genome shotgun (WGS) entry which is preliminary data.</text>
</comment>
<dbReference type="GO" id="GO:0004749">
    <property type="term" value="F:ribose phosphate diphosphokinase activity"/>
    <property type="evidence" value="ECO:0007669"/>
    <property type="project" value="TreeGrafter"/>
</dbReference>
<keyword evidence="6" id="KW-1185">Reference proteome</keyword>
<sequence length="293" mass="30561">MTGPVHAFADEAAAAGRLADALGVGLGLVSVHRFPDEETLPTVPEAGATVIVYRSLDRPNPKLMPLLQACDAWRRAGVQRLVLVAPYMSYLRQDKVFAPGQPLSRDVMGDLLARRFDRIVTVDPHLHRTPDLSAAWGVPVTVLSAAPVLASALADGGATLVVGPDVEAGPWAAAVAAELRTPHLTLQKSRHGDRDVRISLADPSAVEGQAVALADDVCSSGSTLARAVELLLKAGAASVEVAVTHALMEDGAMARLRDAGASRVVSTDSCIHPTNAAPLADLLAAALREELTP</sequence>
<reference evidence="5 6" key="1">
    <citation type="submission" date="2018-05" db="EMBL/GenBank/DDBJ databases">
        <authorList>
            <person name="Lanie J.A."/>
            <person name="Ng W.-L."/>
            <person name="Kazmierczak K.M."/>
            <person name="Andrzejewski T.M."/>
            <person name="Davidsen T.M."/>
            <person name="Wayne K.J."/>
            <person name="Tettelin H."/>
            <person name="Glass J.I."/>
            <person name="Rusch D."/>
            <person name="Podicherti R."/>
            <person name="Tsui H.-C.T."/>
            <person name="Winkler M.E."/>
        </authorList>
    </citation>
    <scope>NUCLEOTIDE SEQUENCE [LARGE SCALE GENOMIC DNA]</scope>
    <source>
        <strain evidence="5 6">BUT-10</strain>
    </source>
</reference>
<proteinExistence type="inferred from homology"/>
<dbReference type="CDD" id="cd06223">
    <property type="entry name" value="PRTases_typeI"/>
    <property type="match status" value="1"/>
</dbReference>
<dbReference type="EMBL" id="QFYS01000012">
    <property type="protein sequence ID" value="RAK62350.1"/>
    <property type="molecule type" value="Genomic_DNA"/>
</dbReference>
<feature type="domain" description="Ribose-phosphate pyrophosphokinase N-terminal" evidence="4">
    <location>
        <begin position="15"/>
        <end position="113"/>
    </location>
</feature>
<dbReference type="PANTHER" id="PTHR10210">
    <property type="entry name" value="RIBOSE-PHOSPHATE DIPHOSPHOKINASE FAMILY MEMBER"/>
    <property type="match status" value="1"/>
</dbReference>
<dbReference type="InterPro" id="IPR029057">
    <property type="entry name" value="PRTase-like"/>
</dbReference>
<dbReference type="GO" id="GO:0000287">
    <property type="term" value="F:magnesium ion binding"/>
    <property type="evidence" value="ECO:0007669"/>
    <property type="project" value="InterPro"/>
</dbReference>
<dbReference type="Gene3D" id="3.40.50.2020">
    <property type="match status" value="2"/>
</dbReference>
<dbReference type="Pfam" id="PF13793">
    <property type="entry name" value="Pribosyltran_N"/>
    <property type="match status" value="1"/>
</dbReference>
<dbReference type="GO" id="GO:0005737">
    <property type="term" value="C:cytoplasm"/>
    <property type="evidence" value="ECO:0007669"/>
    <property type="project" value="TreeGrafter"/>
</dbReference>
<dbReference type="RefSeq" id="WP_111278351.1">
    <property type="nucleotide sequence ID" value="NZ_QFYS01000012.1"/>
</dbReference>
<dbReference type="InterPro" id="IPR005946">
    <property type="entry name" value="Rib-P_diPkinase"/>
</dbReference>
<dbReference type="NCBIfam" id="NF005537">
    <property type="entry name" value="PRK07199.1"/>
    <property type="match status" value="1"/>
</dbReference>
<feature type="domain" description="Phosphoribosyltransferase" evidence="3">
    <location>
        <begin position="155"/>
        <end position="265"/>
    </location>
</feature>
<dbReference type="Pfam" id="PF00156">
    <property type="entry name" value="Pribosyltran"/>
    <property type="match status" value="1"/>
</dbReference>
<comment type="similarity">
    <text evidence="2">Belongs to the ribose-phosphate pyrophosphokinase family.</text>
</comment>
<dbReference type="AlphaFoldDB" id="A0A328B4N8"/>
<accession>A0A328B4N8</accession>
<name>A0A328B4N8_9CAUL</name>
<keyword evidence="1 2" id="KW-0545">Nucleotide biosynthesis</keyword>
<evidence type="ECO:0000313" key="5">
    <source>
        <dbReference type="EMBL" id="RAK62350.1"/>
    </source>
</evidence>
<dbReference type="GO" id="GO:0006015">
    <property type="term" value="P:5-phosphoribose 1-diphosphate biosynthetic process"/>
    <property type="evidence" value="ECO:0007669"/>
    <property type="project" value="TreeGrafter"/>
</dbReference>
<evidence type="ECO:0000256" key="2">
    <source>
        <dbReference type="RuleBase" id="RU004324"/>
    </source>
</evidence>
<organism evidence="5 6">
    <name type="scientific">Phenylobacterium kunshanense</name>
    <dbReference type="NCBI Taxonomy" id="1445034"/>
    <lineage>
        <taxon>Bacteria</taxon>
        <taxon>Pseudomonadati</taxon>
        <taxon>Pseudomonadota</taxon>
        <taxon>Alphaproteobacteria</taxon>
        <taxon>Caulobacterales</taxon>
        <taxon>Caulobacteraceae</taxon>
        <taxon>Phenylobacterium</taxon>
    </lineage>
</organism>
<dbReference type="SMART" id="SM01400">
    <property type="entry name" value="Pribosyltran_N"/>
    <property type="match status" value="1"/>
</dbReference>
<dbReference type="NCBIfam" id="TIGR01251">
    <property type="entry name" value="ribP_PPkin"/>
    <property type="match status" value="1"/>
</dbReference>
<evidence type="ECO:0000313" key="6">
    <source>
        <dbReference type="Proteomes" id="UP000249524"/>
    </source>
</evidence>
<dbReference type="PANTHER" id="PTHR10210:SF41">
    <property type="entry name" value="RIBOSE-PHOSPHATE PYROPHOSPHOKINASE 1, CHLOROPLASTIC"/>
    <property type="match status" value="1"/>
</dbReference>
<dbReference type="OrthoDB" id="324294at2"/>
<dbReference type="GO" id="GO:0006164">
    <property type="term" value="P:purine nucleotide biosynthetic process"/>
    <property type="evidence" value="ECO:0007669"/>
    <property type="project" value="TreeGrafter"/>
</dbReference>
<protein>
    <submittedName>
        <fullName evidence="5">Phosphoribosylpyrophosphate synthetase</fullName>
    </submittedName>
</protein>
<dbReference type="Proteomes" id="UP000249524">
    <property type="component" value="Unassembled WGS sequence"/>
</dbReference>
<dbReference type="GO" id="GO:0002189">
    <property type="term" value="C:ribose phosphate diphosphokinase complex"/>
    <property type="evidence" value="ECO:0007669"/>
    <property type="project" value="TreeGrafter"/>
</dbReference>
<evidence type="ECO:0000256" key="1">
    <source>
        <dbReference type="ARBA" id="ARBA00022727"/>
    </source>
</evidence>
<gene>
    <name evidence="5" type="ORF">DJ019_19670</name>
</gene>
<dbReference type="SUPFAM" id="SSF53271">
    <property type="entry name" value="PRTase-like"/>
    <property type="match status" value="2"/>
</dbReference>
<dbReference type="InterPro" id="IPR000836">
    <property type="entry name" value="PRTase_dom"/>
</dbReference>